<name>A0A2S1YLS8_9FLAO</name>
<feature type="transmembrane region" description="Helical" evidence="1">
    <location>
        <begin position="166"/>
        <end position="186"/>
    </location>
</feature>
<proteinExistence type="predicted"/>
<dbReference type="KEGG" id="fcr:HYN56_12595"/>
<keyword evidence="1" id="KW-0472">Membrane</keyword>
<reference evidence="2 3" key="1">
    <citation type="submission" date="2018-05" db="EMBL/GenBank/DDBJ databases">
        <title>Genome sequencing of Flavobacterium sp. HYN0056.</title>
        <authorList>
            <person name="Yi H."/>
            <person name="Baek C."/>
        </authorList>
    </citation>
    <scope>NUCLEOTIDE SEQUENCE [LARGE SCALE GENOMIC DNA]</scope>
    <source>
        <strain evidence="2 3">HYN0056</strain>
    </source>
</reference>
<evidence type="ECO:0000313" key="3">
    <source>
        <dbReference type="Proteomes" id="UP000245250"/>
    </source>
</evidence>
<dbReference type="EMBL" id="CP029255">
    <property type="protein sequence ID" value="AWK05021.1"/>
    <property type="molecule type" value="Genomic_DNA"/>
</dbReference>
<keyword evidence="1" id="KW-0812">Transmembrane</keyword>
<sequence length="193" mass="22416">MKRKKHPFFRKNKAMKYFLLVHLVISLIFVISQFVHGCIEGNPLKSIAEPFENLKALYNPEKYLQNDLFVIDTVFTEQEKSSGTSASRCTYTTIKGHLKDSKTQKQIACQNDYLTNAYHTKYALADNTISLVYHKKNKTIKVLKNRLNDEIFLNNEKLLQSERNNAIIGLYFQISLILLIIQLLILKKESKTE</sequence>
<accession>A0A2S1YLS8</accession>
<dbReference type="Proteomes" id="UP000245250">
    <property type="component" value="Chromosome"/>
</dbReference>
<protein>
    <submittedName>
        <fullName evidence="2">Uncharacterized protein</fullName>
    </submittedName>
</protein>
<dbReference type="OrthoDB" id="1354378at2"/>
<evidence type="ECO:0000313" key="2">
    <source>
        <dbReference type="EMBL" id="AWK05021.1"/>
    </source>
</evidence>
<keyword evidence="1" id="KW-1133">Transmembrane helix</keyword>
<evidence type="ECO:0000256" key="1">
    <source>
        <dbReference type="SAM" id="Phobius"/>
    </source>
</evidence>
<dbReference type="AlphaFoldDB" id="A0A2S1YLS8"/>
<gene>
    <name evidence="2" type="ORF">HYN56_12595</name>
</gene>
<organism evidence="2 3">
    <name type="scientific">Flavobacterium crocinum</name>
    <dbReference type="NCBI Taxonomy" id="2183896"/>
    <lineage>
        <taxon>Bacteria</taxon>
        <taxon>Pseudomonadati</taxon>
        <taxon>Bacteroidota</taxon>
        <taxon>Flavobacteriia</taxon>
        <taxon>Flavobacteriales</taxon>
        <taxon>Flavobacteriaceae</taxon>
        <taxon>Flavobacterium</taxon>
    </lineage>
</organism>
<keyword evidence="3" id="KW-1185">Reference proteome</keyword>